<dbReference type="SUPFAM" id="SSF56524">
    <property type="entry name" value="Oxidoreductase molybdopterin-binding domain"/>
    <property type="match status" value="1"/>
</dbReference>
<dbReference type="Proteomes" id="UP000254134">
    <property type="component" value="Unassembled WGS sequence"/>
</dbReference>
<dbReference type="InterPro" id="IPR000572">
    <property type="entry name" value="OxRdtase_Mopterin-bd_dom"/>
</dbReference>
<dbReference type="Pfam" id="PF00174">
    <property type="entry name" value="Oxidored_molyb"/>
    <property type="match status" value="1"/>
</dbReference>
<protein>
    <submittedName>
        <fullName evidence="3">Oxidoreductase molybdopterin binding domain</fullName>
    </submittedName>
</protein>
<dbReference type="Gene3D" id="3.90.420.10">
    <property type="entry name" value="Oxidoreductase, molybdopterin-binding domain"/>
    <property type="match status" value="1"/>
</dbReference>
<dbReference type="InterPro" id="IPR036374">
    <property type="entry name" value="OxRdtase_Mopterin-bd_sf"/>
</dbReference>
<gene>
    <name evidence="3" type="ORF">Gocc_0112</name>
</gene>
<keyword evidence="1" id="KW-0812">Transmembrane</keyword>
<dbReference type="PANTHER" id="PTHR43032">
    <property type="entry name" value="PROTEIN-METHIONINE-SULFOXIDE REDUCTASE"/>
    <property type="match status" value="1"/>
</dbReference>
<reference evidence="4" key="2">
    <citation type="journal article" date="2019" name="MicrobiologyOpen">
        <title>High-quality draft genome sequence of Gaiella occulta isolated from a 150 meter deep mineral water borehole and comparison with the genome sequences of other deep-branching lineages of the phylum Actinobacteria.</title>
        <authorList>
            <person name="Severino R."/>
            <person name="Froufe H.J.C."/>
            <person name="Barroso C."/>
            <person name="Albuquerque L."/>
            <person name="Lobo-da-Cunha A."/>
            <person name="da Costa M.S."/>
            <person name="Egas C."/>
        </authorList>
    </citation>
    <scope>NUCLEOTIDE SEQUENCE [LARGE SCALE GENOMIC DNA]</scope>
    <source>
        <strain evidence="4">F2-233</strain>
    </source>
</reference>
<evidence type="ECO:0000313" key="3">
    <source>
        <dbReference type="EMBL" id="RDI75693.1"/>
    </source>
</evidence>
<name>A0A7M2Z200_9ACTN</name>
<keyword evidence="4" id="KW-1185">Reference proteome</keyword>
<keyword evidence="1" id="KW-0472">Membrane</keyword>
<keyword evidence="1" id="KW-1133">Transmembrane helix</keyword>
<feature type="transmembrane region" description="Helical" evidence="1">
    <location>
        <begin position="6"/>
        <end position="25"/>
    </location>
</feature>
<dbReference type="EMBL" id="QQZY01000001">
    <property type="protein sequence ID" value="RDI75693.1"/>
    <property type="molecule type" value="Genomic_DNA"/>
</dbReference>
<sequence length="222" mass="23964">MDDRTIGRAGFLGVVAAGVAGLFVARDVTGVLSRAVPRSLSSIVPASGWRIYTIGNAMPDIDPAAYRLRVDGLVRAPASFSLADLRSLPRAEQVSDFHCVTGWSVRDVRWAGVRVSDLLDRAGATGSAGAIRFVSAEEPYEDSLTLAQATLPDVMLAYEMDGGALSRPHGAPLRLVMPRMYGYKSVKWVSRIELLTSPRPGFWEQHGYDTDAWIGRSNGLSA</sequence>
<evidence type="ECO:0000313" key="4">
    <source>
        <dbReference type="Proteomes" id="UP000254134"/>
    </source>
</evidence>
<proteinExistence type="predicted"/>
<dbReference type="AlphaFoldDB" id="A0A7M2Z200"/>
<reference evidence="3 4" key="1">
    <citation type="submission" date="2018-07" db="EMBL/GenBank/DDBJ databases">
        <title>High-quality-draft genome sequence of Gaiella occulta.</title>
        <authorList>
            <person name="Severino R."/>
            <person name="Froufe H.J.C."/>
            <person name="Rainey F.A."/>
            <person name="Barroso C."/>
            <person name="Albuquerque L."/>
            <person name="Lobo-Da-Cunha A."/>
            <person name="Da Costa M.S."/>
            <person name="Egas C."/>
        </authorList>
    </citation>
    <scope>NUCLEOTIDE SEQUENCE [LARGE SCALE GENOMIC DNA]</scope>
    <source>
        <strain evidence="3 4">F2-233</strain>
    </source>
</reference>
<dbReference type="OrthoDB" id="9795587at2"/>
<organism evidence="3 4">
    <name type="scientific">Gaiella occulta</name>
    <dbReference type="NCBI Taxonomy" id="1002870"/>
    <lineage>
        <taxon>Bacteria</taxon>
        <taxon>Bacillati</taxon>
        <taxon>Actinomycetota</taxon>
        <taxon>Thermoleophilia</taxon>
        <taxon>Gaiellales</taxon>
        <taxon>Gaiellaceae</taxon>
        <taxon>Gaiella</taxon>
    </lineage>
</organism>
<evidence type="ECO:0000256" key="1">
    <source>
        <dbReference type="SAM" id="Phobius"/>
    </source>
</evidence>
<dbReference type="RefSeq" id="WP_114794593.1">
    <property type="nucleotide sequence ID" value="NZ_QQZY01000001.1"/>
</dbReference>
<feature type="domain" description="Oxidoreductase molybdopterin-binding" evidence="2">
    <location>
        <begin position="57"/>
        <end position="203"/>
    </location>
</feature>
<accession>A0A7M2Z200</accession>
<evidence type="ECO:0000259" key="2">
    <source>
        <dbReference type="Pfam" id="PF00174"/>
    </source>
</evidence>
<comment type="caution">
    <text evidence="3">The sequence shown here is derived from an EMBL/GenBank/DDBJ whole genome shotgun (WGS) entry which is preliminary data.</text>
</comment>